<evidence type="ECO:0000256" key="3">
    <source>
        <dbReference type="PROSITE-ProRule" id="PRU00023"/>
    </source>
</evidence>
<gene>
    <name evidence="4" type="ORF">DBRI00130_LOCUS8787</name>
</gene>
<dbReference type="SUPFAM" id="SSF48403">
    <property type="entry name" value="Ankyrin repeat"/>
    <property type="match status" value="1"/>
</dbReference>
<evidence type="ECO:0000313" key="4">
    <source>
        <dbReference type="EMBL" id="CAE4595561.1"/>
    </source>
</evidence>
<evidence type="ECO:0000256" key="2">
    <source>
        <dbReference type="ARBA" id="ARBA00023043"/>
    </source>
</evidence>
<dbReference type="AlphaFoldDB" id="A0A7S4QVY0"/>
<accession>A0A7S4QVY0</accession>
<dbReference type="InterPro" id="IPR002110">
    <property type="entry name" value="Ankyrin_rpt"/>
</dbReference>
<dbReference type="PROSITE" id="PS50088">
    <property type="entry name" value="ANK_REPEAT"/>
    <property type="match status" value="1"/>
</dbReference>
<sequence>MYSFTRFTKGGAFHVRWSPLHEAIFLRLGDEVIDALLSPIAIRQKIYGVTPLHLACTYGSSLNVVNALLCNYPDAAKEKNRGGWTPLHKACQKGASLDVICALVNSWPNAANEKDDKGRVPLYFACRHGASLAVVQLLFDLWLEAVENRNIHSVKSLFSKSNPVDVNHLLFYIWSLFYENQSDRSFRAAMRFFIRVNWWNGAFFLINMYPTVTNSLNLHTNVMADYLSAVGKCCSLTTMSMVIQNEPNLLEGVK</sequence>
<dbReference type="PANTHER" id="PTHR24203:SF45">
    <property type="entry name" value="ANKYRIN REPEAT DOMAIN 6"/>
    <property type="match status" value="1"/>
</dbReference>
<keyword evidence="2 3" id="KW-0040">ANK repeat</keyword>
<dbReference type="Pfam" id="PF12796">
    <property type="entry name" value="Ank_2"/>
    <property type="match status" value="1"/>
</dbReference>
<keyword evidence="1" id="KW-0677">Repeat</keyword>
<dbReference type="InterPro" id="IPR036770">
    <property type="entry name" value="Ankyrin_rpt-contain_sf"/>
</dbReference>
<dbReference type="PANTHER" id="PTHR24203">
    <property type="entry name" value="ANKYRIN REPEAT FAMILY PROTEIN"/>
    <property type="match status" value="1"/>
</dbReference>
<protein>
    <recommendedName>
        <fullName evidence="5">ANK_REP_REGION domain-containing protein</fullName>
    </recommendedName>
</protein>
<proteinExistence type="predicted"/>
<evidence type="ECO:0008006" key="5">
    <source>
        <dbReference type="Google" id="ProtNLM"/>
    </source>
</evidence>
<dbReference type="EMBL" id="HBNS01010876">
    <property type="protein sequence ID" value="CAE4595561.1"/>
    <property type="molecule type" value="Transcribed_RNA"/>
</dbReference>
<evidence type="ECO:0000256" key="1">
    <source>
        <dbReference type="ARBA" id="ARBA00022737"/>
    </source>
</evidence>
<dbReference type="SMART" id="SM00248">
    <property type="entry name" value="ANK"/>
    <property type="match status" value="3"/>
</dbReference>
<reference evidence="4" key="1">
    <citation type="submission" date="2021-01" db="EMBL/GenBank/DDBJ databases">
        <authorList>
            <person name="Corre E."/>
            <person name="Pelletier E."/>
            <person name="Niang G."/>
            <person name="Scheremetjew M."/>
            <person name="Finn R."/>
            <person name="Kale V."/>
            <person name="Holt S."/>
            <person name="Cochrane G."/>
            <person name="Meng A."/>
            <person name="Brown T."/>
            <person name="Cohen L."/>
        </authorList>
    </citation>
    <scope>NUCLEOTIDE SEQUENCE</scope>
    <source>
        <strain evidence="4">GSO104</strain>
    </source>
</reference>
<dbReference type="Pfam" id="PF00023">
    <property type="entry name" value="Ank"/>
    <property type="match status" value="1"/>
</dbReference>
<organism evidence="4">
    <name type="scientific">Ditylum brightwellii</name>
    <dbReference type="NCBI Taxonomy" id="49249"/>
    <lineage>
        <taxon>Eukaryota</taxon>
        <taxon>Sar</taxon>
        <taxon>Stramenopiles</taxon>
        <taxon>Ochrophyta</taxon>
        <taxon>Bacillariophyta</taxon>
        <taxon>Mediophyceae</taxon>
        <taxon>Lithodesmiophycidae</taxon>
        <taxon>Lithodesmiales</taxon>
        <taxon>Lithodesmiaceae</taxon>
        <taxon>Ditylum</taxon>
    </lineage>
</organism>
<feature type="repeat" description="ANK" evidence="3">
    <location>
        <begin position="47"/>
        <end position="69"/>
    </location>
</feature>
<name>A0A7S4QVY0_9STRA</name>
<dbReference type="Gene3D" id="1.25.40.20">
    <property type="entry name" value="Ankyrin repeat-containing domain"/>
    <property type="match status" value="1"/>
</dbReference>